<dbReference type="Pfam" id="PF08263">
    <property type="entry name" value="LRRNT_2"/>
    <property type="match status" value="1"/>
</dbReference>
<dbReference type="InterPro" id="IPR032675">
    <property type="entry name" value="LRR_dom_sf"/>
</dbReference>
<dbReference type="PANTHER" id="PTHR48063">
    <property type="entry name" value="LRR RECEPTOR-LIKE KINASE"/>
    <property type="match status" value="1"/>
</dbReference>
<evidence type="ECO:0000256" key="7">
    <source>
        <dbReference type="ARBA" id="ARBA00023136"/>
    </source>
</evidence>
<protein>
    <recommendedName>
        <fullName evidence="11">Leucine-rich repeat-containing N-terminal plant-type domain-containing protein</fullName>
    </recommendedName>
</protein>
<dbReference type="PANTHER" id="PTHR48063:SF98">
    <property type="entry name" value="LRR RECEPTOR-LIKE SERINE_THREONINE-PROTEIN KINASE FLS2"/>
    <property type="match status" value="1"/>
</dbReference>
<evidence type="ECO:0000313" key="12">
    <source>
        <dbReference type="EMBL" id="KAK2639608.1"/>
    </source>
</evidence>
<evidence type="ECO:0000256" key="5">
    <source>
        <dbReference type="ARBA" id="ARBA00022737"/>
    </source>
</evidence>
<accession>A0AAD9TPU7</accession>
<evidence type="ECO:0000256" key="8">
    <source>
        <dbReference type="ARBA" id="ARBA00023170"/>
    </source>
</evidence>
<evidence type="ECO:0000259" key="11">
    <source>
        <dbReference type="Pfam" id="PF08263"/>
    </source>
</evidence>
<evidence type="ECO:0000256" key="1">
    <source>
        <dbReference type="ARBA" id="ARBA00004479"/>
    </source>
</evidence>
<evidence type="ECO:0000313" key="13">
    <source>
        <dbReference type="Proteomes" id="UP001280121"/>
    </source>
</evidence>
<comment type="caution">
    <text evidence="12">The sequence shown here is derived from an EMBL/GenBank/DDBJ whole genome shotgun (WGS) entry which is preliminary data.</text>
</comment>
<sequence length="166" mass="18876">MKPTMISFLSLLFLELLAVATITMGFSNGSTYVGCIQSEREALLRFKHDLNDTSNRLSSWVGDHGDCCKWDAVVCSNLTGHVIELHLGKPFSNQHYTSYEDYERSMLHGKISSSLLDLKHLVYLDLSFNDFEGVQIPRFLGSMSNLRNYAEYLSEEHSQLNLPTYV</sequence>
<evidence type="ECO:0000256" key="9">
    <source>
        <dbReference type="ARBA" id="ARBA00023180"/>
    </source>
</evidence>
<evidence type="ECO:0000256" key="6">
    <source>
        <dbReference type="ARBA" id="ARBA00022989"/>
    </source>
</evidence>
<proteinExistence type="predicted"/>
<reference evidence="12" key="1">
    <citation type="journal article" date="2023" name="Plant J.">
        <title>Genome sequences and population genomics provide insights into the demographic history, inbreeding, and mutation load of two 'living fossil' tree species of Dipteronia.</title>
        <authorList>
            <person name="Feng Y."/>
            <person name="Comes H.P."/>
            <person name="Chen J."/>
            <person name="Zhu S."/>
            <person name="Lu R."/>
            <person name="Zhang X."/>
            <person name="Li P."/>
            <person name="Qiu J."/>
            <person name="Olsen K.M."/>
            <person name="Qiu Y."/>
        </authorList>
    </citation>
    <scope>NUCLEOTIDE SEQUENCE</scope>
    <source>
        <strain evidence="12">KIB01</strain>
    </source>
</reference>
<feature type="chain" id="PRO_5042091170" description="Leucine-rich repeat-containing N-terminal plant-type domain-containing protein" evidence="10">
    <location>
        <begin position="21"/>
        <end position="166"/>
    </location>
</feature>
<keyword evidence="5" id="KW-0677">Repeat</keyword>
<feature type="domain" description="Leucine-rich repeat-containing N-terminal plant-type" evidence="11">
    <location>
        <begin position="37"/>
        <end position="76"/>
    </location>
</feature>
<keyword evidence="3" id="KW-0812">Transmembrane</keyword>
<name>A0AAD9TPU7_9ROSI</name>
<evidence type="ECO:0000256" key="2">
    <source>
        <dbReference type="ARBA" id="ARBA00022614"/>
    </source>
</evidence>
<keyword evidence="8" id="KW-0675">Receptor</keyword>
<dbReference type="InterPro" id="IPR013210">
    <property type="entry name" value="LRR_N_plant-typ"/>
</dbReference>
<keyword evidence="2" id="KW-0433">Leucine-rich repeat</keyword>
<feature type="signal peptide" evidence="10">
    <location>
        <begin position="1"/>
        <end position="20"/>
    </location>
</feature>
<evidence type="ECO:0000256" key="4">
    <source>
        <dbReference type="ARBA" id="ARBA00022729"/>
    </source>
</evidence>
<comment type="subcellular location">
    <subcellularLocation>
        <location evidence="1">Membrane</location>
        <topology evidence="1">Single-pass type I membrane protein</topology>
    </subcellularLocation>
</comment>
<keyword evidence="7" id="KW-0472">Membrane</keyword>
<gene>
    <name evidence="12" type="ORF">Ddye_027403</name>
</gene>
<keyword evidence="4 10" id="KW-0732">Signal</keyword>
<keyword evidence="13" id="KW-1185">Reference proteome</keyword>
<dbReference type="Gene3D" id="3.80.10.10">
    <property type="entry name" value="Ribonuclease Inhibitor"/>
    <property type="match status" value="1"/>
</dbReference>
<organism evidence="12 13">
    <name type="scientific">Dipteronia dyeriana</name>
    <dbReference type="NCBI Taxonomy" id="168575"/>
    <lineage>
        <taxon>Eukaryota</taxon>
        <taxon>Viridiplantae</taxon>
        <taxon>Streptophyta</taxon>
        <taxon>Embryophyta</taxon>
        <taxon>Tracheophyta</taxon>
        <taxon>Spermatophyta</taxon>
        <taxon>Magnoliopsida</taxon>
        <taxon>eudicotyledons</taxon>
        <taxon>Gunneridae</taxon>
        <taxon>Pentapetalae</taxon>
        <taxon>rosids</taxon>
        <taxon>malvids</taxon>
        <taxon>Sapindales</taxon>
        <taxon>Sapindaceae</taxon>
        <taxon>Hippocastanoideae</taxon>
        <taxon>Acereae</taxon>
        <taxon>Dipteronia</taxon>
    </lineage>
</organism>
<evidence type="ECO:0000256" key="10">
    <source>
        <dbReference type="SAM" id="SignalP"/>
    </source>
</evidence>
<keyword evidence="6" id="KW-1133">Transmembrane helix</keyword>
<evidence type="ECO:0000256" key="3">
    <source>
        <dbReference type="ARBA" id="ARBA00022692"/>
    </source>
</evidence>
<dbReference type="EMBL" id="JANJYI010000008">
    <property type="protein sequence ID" value="KAK2639608.1"/>
    <property type="molecule type" value="Genomic_DNA"/>
</dbReference>
<dbReference type="GO" id="GO:0016020">
    <property type="term" value="C:membrane"/>
    <property type="evidence" value="ECO:0007669"/>
    <property type="project" value="UniProtKB-SubCell"/>
</dbReference>
<dbReference type="AlphaFoldDB" id="A0AAD9TPU7"/>
<dbReference type="Proteomes" id="UP001280121">
    <property type="component" value="Unassembled WGS sequence"/>
</dbReference>
<dbReference type="InterPro" id="IPR046956">
    <property type="entry name" value="RLP23-like"/>
</dbReference>
<keyword evidence="9" id="KW-0325">Glycoprotein</keyword>
<dbReference type="SUPFAM" id="SSF52058">
    <property type="entry name" value="L domain-like"/>
    <property type="match status" value="1"/>
</dbReference>